<gene>
    <name evidence="1" type="ORF">TIFTF001_051903</name>
</gene>
<proteinExistence type="predicted"/>
<dbReference type="EMBL" id="BTGU01010226">
    <property type="protein sequence ID" value="GMN71964.1"/>
    <property type="molecule type" value="Genomic_DNA"/>
</dbReference>
<sequence>MILGNGDVEAHDVKLLDLHYHGAKEAIQLLKSDLSSFSGIPSFKYLKVIIETNEEDKSKGSRRRRVEKLLEKESIKWVEDENAGTILIRLDSFNRKSLSFINM</sequence>
<evidence type="ECO:0000313" key="1">
    <source>
        <dbReference type="EMBL" id="GMN71964.1"/>
    </source>
</evidence>
<keyword evidence="2" id="KW-1185">Reference proteome</keyword>
<dbReference type="AlphaFoldDB" id="A0AA88EC45"/>
<evidence type="ECO:0000313" key="2">
    <source>
        <dbReference type="Proteomes" id="UP001187192"/>
    </source>
</evidence>
<organism evidence="1 2">
    <name type="scientific">Ficus carica</name>
    <name type="common">Common fig</name>
    <dbReference type="NCBI Taxonomy" id="3494"/>
    <lineage>
        <taxon>Eukaryota</taxon>
        <taxon>Viridiplantae</taxon>
        <taxon>Streptophyta</taxon>
        <taxon>Embryophyta</taxon>
        <taxon>Tracheophyta</taxon>
        <taxon>Spermatophyta</taxon>
        <taxon>Magnoliopsida</taxon>
        <taxon>eudicotyledons</taxon>
        <taxon>Gunneridae</taxon>
        <taxon>Pentapetalae</taxon>
        <taxon>rosids</taxon>
        <taxon>fabids</taxon>
        <taxon>Rosales</taxon>
        <taxon>Moraceae</taxon>
        <taxon>Ficeae</taxon>
        <taxon>Ficus</taxon>
    </lineage>
</organism>
<protein>
    <submittedName>
        <fullName evidence="1">Uncharacterized protein</fullName>
    </submittedName>
</protein>
<dbReference type="InterPro" id="IPR036063">
    <property type="entry name" value="Smr_dom_sf"/>
</dbReference>
<reference evidence="1" key="1">
    <citation type="submission" date="2023-07" db="EMBL/GenBank/DDBJ databases">
        <title>draft genome sequence of fig (Ficus carica).</title>
        <authorList>
            <person name="Takahashi T."/>
            <person name="Nishimura K."/>
        </authorList>
    </citation>
    <scope>NUCLEOTIDE SEQUENCE</scope>
</reference>
<dbReference type="Gene3D" id="3.30.1370.110">
    <property type="match status" value="1"/>
</dbReference>
<accession>A0AA88EC45</accession>
<dbReference type="Proteomes" id="UP001187192">
    <property type="component" value="Unassembled WGS sequence"/>
</dbReference>
<comment type="caution">
    <text evidence="1">The sequence shown here is derived from an EMBL/GenBank/DDBJ whole genome shotgun (WGS) entry which is preliminary data.</text>
</comment>
<dbReference type="PANTHER" id="PTHR47872:SF3">
    <property type="entry name" value="NUCLEAR RNA EXPORT FACTOR SDE5 ISOFORM X1"/>
    <property type="match status" value="1"/>
</dbReference>
<dbReference type="PANTHER" id="PTHR47872">
    <property type="entry name" value="NUCLEAR RNA EXPORT FACTOR SDE5-RELATED"/>
    <property type="match status" value="1"/>
</dbReference>
<name>A0AA88EC45_FICCA</name>